<dbReference type="Pfam" id="PF00035">
    <property type="entry name" value="dsrm"/>
    <property type="match status" value="2"/>
</dbReference>
<keyword evidence="5" id="KW-0217">Developmental protein</keyword>
<feature type="domain" description="DRBM" evidence="16">
    <location>
        <begin position="712"/>
        <end position="778"/>
    </location>
</feature>
<accession>A0A8T2V731</accession>
<protein>
    <recommendedName>
        <fullName evidence="4">protein-serine/threonine phosphatase</fullName>
        <ecNumber evidence="4">3.1.3.16</ecNumber>
    </recommendedName>
</protein>
<dbReference type="OrthoDB" id="10249888at2759"/>
<evidence type="ECO:0000256" key="12">
    <source>
        <dbReference type="ARBA" id="ARBA00047761"/>
    </source>
</evidence>
<dbReference type="SUPFAM" id="SSF54768">
    <property type="entry name" value="dsRNA-binding domain-like"/>
    <property type="match status" value="2"/>
</dbReference>
<dbReference type="Gene3D" id="3.30.160.20">
    <property type="match status" value="2"/>
</dbReference>
<keyword evidence="19" id="KW-1185">Reference proteome</keyword>
<dbReference type="GO" id="GO:0046872">
    <property type="term" value="F:metal ion binding"/>
    <property type="evidence" value="ECO:0007669"/>
    <property type="project" value="UniProtKB-KW"/>
</dbReference>
<feature type="domain" description="FCP1 homology" evidence="17">
    <location>
        <begin position="139"/>
        <end position="389"/>
    </location>
</feature>
<sequence>MGENGLFIVHLHHDNKPIGDVAIEPLGKRLPFKPGDDVRISSFSAASDRCFPLVILHAITNEGVLFKMESVDSSNVPGESTELGTVHLSCLRELKTAVIQLPGGLELHLAAMISNRRQKPCFWGFAMLPGLYSSCLTMLNLRCLALVFDLDETLIVANTLRSFEDRIDALGSKLKTEPDAQKASVIEAELKRYIHDRALLRQYADEDRVWDNTAKKFANAQDEVVPLGSEGGVPLKRPVVRLQDRNMVFTRINPKIRDTSVLVRLRPAWEELRSYLTAKGRKRFEVFVCTMSEKEYALEMWRLLDPESQLLSAKEMADRVVCVKPGSKKSLLNMFANGYCHPKMAMVIDDRLKVWEERDQPQVHVVPAFAPYYAPQAETNSLVPVLCVARNVACNVRGGFFRDLDEIVARKLAEVDYDVEVSTLPQPPLVSNYMIVEDDNGMAVEVVNGTKEFPDGMADSETEKILTEAIGSSTVPLPSISLDNEARQSAMQQLVLPVTHPLLIQKQLSAVSETQCQDKEEVGLAEHELSGSKAFETPALNLFEPSLQSSPVREEGEVPESELDPDTRRRLLILQHGQDTEHAHPSQEKSIEPSSFLRPSLHATLPTAPAGGWLGVEEEISPMIVSKPSSGLLLETESSSFSKQHTLSPSFYGSEVSSIDLNSKVYAGDGKRRFDPIFVGRTFSESDVASIHSSSTSHDMLTKPVSGVNSSNPVHVLRDIAQKCNMKLEFRSIINTTKELLFSVEVLFDGEKVGEGIGRTSKEAQQKAADSSLRYMASQFLAQPMNAVNVLVQAQILGPSHEPLPRWNSRDPRFQAGLGPSMLNEDASIPNINGQLKNLDFQSLQAEPNRAITSVAALRGFCTMEGLNVVFQDASSSDAEPQVSVCQVEVAGRMMGKGIGRSWEEAKQKAAEEALRYLKLTQQSYAPLKRMGSPRSPQQPNKRVRSGDLSRSLARVPSPRRLSPRHF</sequence>
<keyword evidence="9" id="KW-0805">Transcription regulation</keyword>
<dbReference type="GO" id="GO:0005634">
    <property type="term" value="C:nucleus"/>
    <property type="evidence" value="ECO:0007669"/>
    <property type="project" value="UniProtKB-SubCell"/>
</dbReference>
<dbReference type="InterPro" id="IPR004274">
    <property type="entry name" value="FCP1_dom"/>
</dbReference>
<evidence type="ECO:0000313" key="19">
    <source>
        <dbReference type="Proteomes" id="UP000825935"/>
    </source>
</evidence>
<dbReference type="InterPro" id="IPR036412">
    <property type="entry name" value="HAD-like_sf"/>
</dbReference>
<evidence type="ECO:0000256" key="6">
    <source>
        <dbReference type="ARBA" id="ARBA00022723"/>
    </source>
</evidence>
<evidence type="ECO:0000256" key="14">
    <source>
        <dbReference type="PROSITE-ProRule" id="PRU00266"/>
    </source>
</evidence>
<evidence type="ECO:0000256" key="2">
    <source>
        <dbReference type="ARBA" id="ARBA00001946"/>
    </source>
</evidence>
<evidence type="ECO:0000259" key="17">
    <source>
        <dbReference type="PROSITE" id="PS50969"/>
    </source>
</evidence>
<proteinExistence type="predicted"/>
<dbReference type="GO" id="GO:0045892">
    <property type="term" value="P:negative regulation of DNA-templated transcription"/>
    <property type="evidence" value="ECO:0007669"/>
    <property type="project" value="UniProtKB-ARBA"/>
</dbReference>
<dbReference type="GO" id="GO:0003723">
    <property type="term" value="F:RNA binding"/>
    <property type="evidence" value="ECO:0007669"/>
    <property type="project" value="UniProtKB-UniRule"/>
</dbReference>
<evidence type="ECO:0000256" key="1">
    <source>
        <dbReference type="ARBA" id="ARBA00001936"/>
    </source>
</evidence>
<dbReference type="EC" id="3.1.3.16" evidence="4"/>
<gene>
    <name evidence="18" type="ORF">KP509_03G049400</name>
</gene>
<evidence type="ECO:0000256" key="15">
    <source>
        <dbReference type="SAM" id="MobiDB-lite"/>
    </source>
</evidence>
<keyword evidence="6" id="KW-0479">Metal-binding</keyword>
<dbReference type="SUPFAM" id="SSF56784">
    <property type="entry name" value="HAD-like"/>
    <property type="match status" value="1"/>
</dbReference>
<evidence type="ECO:0000256" key="11">
    <source>
        <dbReference type="ARBA" id="ARBA00023242"/>
    </source>
</evidence>
<comment type="catalytic activity">
    <reaction evidence="12">
        <text>O-phospho-L-seryl-[protein] + H2O = L-seryl-[protein] + phosphate</text>
        <dbReference type="Rhea" id="RHEA:20629"/>
        <dbReference type="Rhea" id="RHEA-COMP:9863"/>
        <dbReference type="Rhea" id="RHEA-COMP:11604"/>
        <dbReference type="ChEBI" id="CHEBI:15377"/>
        <dbReference type="ChEBI" id="CHEBI:29999"/>
        <dbReference type="ChEBI" id="CHEBI:43474"/>
        <dbReference type="ChEBI" id="CHEBI:83421"/>
        <dbReference type="EC" id="3.1.3.16"/>
    </reaction>
</comment>
<dbReference type="EMBL" id="CM035408">
    <property type="protein sequence ID" value="KAH7441694.1"/>
    <property type="molecule type" value="Genomic_DNA"/>
</dbReference>
<dbReference type="InterPro" id="IPR014720">
    <property type="entry name" value="dsRBD_dom"/>
</dbReference>
<dbReference type="Proteomes" id="UP000825935">
    <property type="component" value="Chromosome 3"/>
</dbReference>
<name>A0A8T2V731_CERRI</name>
<dbReference type="PANTHER" id="PTHR23081">
    <property type="entry name" value="RNA POLYMERASE II CTD PHOSPHATASE"/>
    <property type="match status" value="1"/>
</dbReference>
<comment type="cofactor">
    <cofactor evidence="2">
        <name>Mg(2+)</name>
        <dbReference type="ChEBI" id="CHEBI:18420"/>
    </cofactor>
</comment>
<evidence type="ECO:0000259" key="16">
    <source>
        <dbReference type="PROSITE" id="PS50137"/>
    </source>
</evidence>
<keyword evidence="10" id="KW-0804">Transcription</keyword>
<evidence type="ECO:0000256" key="7">
    <source>
        <dbReference type="ARBA" id="ARBA00022801"/>
    </source>
</evidence>
<dbReference type="FunFam" id="3.40.50.1000:FF:000035">
    <property type="entry name" value="RNA polymerase II C-terminal domain phosphatase-like 1"/>
    <property type="match status" value="1"/>
</dbReference>
<dbReference type="FunFam" id="3.30.160.20:FF:000035">
    <property type="entry name" value="RNA polymerase II C-terminal domain phosphatase-like 2"/>
    <property type="match status" value="1"/>
</dbReference>
<dbReference type="Pfam" id="PF03031">
    <property type="entry name" value="NIF"/>
    <property type="match status" value="1"/>
</dbReference>
<comment type="subcellular location">
    <subcellularLocation>
        <location evidence="3">Nucleus</location>
    </subcellularLocation>
</comment>
<dbReference type="GO" id="GO:0009755">
    <property type="term" value="P:hormone-mediated signaling pathway"/>
    <property type="evidence" value="ECO:0007669"/>
    <property type="project" value="UniProtKB-ARBA"/>
</dbReference>
<dbReference type="AlphaFoldDB" id="A0A8T2V731"/>
<comment type="caution">
    <text evidence="18">The sequence shown here is derived from an EMBL/GenBank/DDBJ whole genome shotgun (WGS) entry which is preliminary data.</text>
</comment>
<keyword evidence="11" id="KW-0539">Nucleus</keyword>
<dbReference type="PANTHER" id="PTHR23081:SF0">
    <property type="entry name" value="RNA POLYMERASE II C-TERMINAL DOMAIN PHOSPHATASE-LIKE 1"/>
    <property type="match status" value="1"/>
</dbReference>
<comment type="catalytic activity">
    <reaction evidence="13">
        <text>O-phospho-L-threonyl-[protein] + H2O = L-threonyl-[protein] + phosphate</text>
        <dbReference type="Rhea" id="RHEA:47004"/>
        <dbReference type="Rhea" id="RHEA-COMP:11060"/>
        <dbReference type="Rhea" id="RHEA-COMP:11605"/>
        <dbReference type="ChEBI" id="CHEBI:15377"/>
        <dbReference type="ChEBI" id="CHEBI:30013"/>
        <dbReference type="ChEBI" id="CHEBI:43474"/>
        <dbReference type="ChEBI" id="CHEBI:61977"/>
        <dbReference type="EC" id="3.1.3.16"/>
    </reaction>
</comment>
<evidence type="ECO:0000313" key="18">
    <source>
        <dbReference type="EMBL" id="KAH7441694.1"/>
    </source>
</evidence>
<dbReference type="InterPro" id="IPR023214">
    <property type="entry name" value="HAD_sf"/>
</dbReference>
<dbReference type="PROSITE" id="PS50137">
    <property type="entry name" value="DS_RBD"/>
    <property type="match status" value="2"/>
</dbReference>
<feature type="region of interest" description="Disordered" evidence="15">
    <location>
        <begin position="545"/>
        <end position="567"/>
    </location>
</feature>
<evidence type="ECO:0000256" key="9">
    <source>
        <dbReference type="ARBA" id="ARBA00023015"/>
    </source>
</evidence>
<dbReference type="OMA" id="EMEIYPP"/>
<dbReference type="PROSITE" id="PS50969">
    <property type="entry name" value="FCP1"/>
    <property type="match status" value="1"/>
</dbReference>
<evidence type="ECO:0000256" key="4">
    <source>
        <dbReference type="ARBA" id="ARBA00013081"/>
    </source>
</evidence>
<dbReference type="SMART" id="SM00577">
    <property type="entry name" value="CPDc"/>
    <property type="match status" value="1"/>
</dbReference>
<evidence type="ECO:0000256" key="5">
    <source>
        <dbReference type="ARBA" id="ARBA00022473"/>
    </source>
</evidence>
<dbReference type="Gene3D" id="3.40.50.1000">
    <property type="entry name" value="HAD superfamily/HAD-like"/>
    <property type="match status" value="1"/>
</dbReference>
<feature type="domain" description="DRBM" evidence="16">
    <location>
        <begin position="853"/>
        <end position="920"/>
    </location>
</feature>
<dbReference type="GO" id="GO:0008420">
    <property type="term" value="F:RNA polymerase II CTD heptapeptide repeat phosphatase activity"/>
    <property type="evidence" value="ECO:0007669"/>
    <property type="project" value="InterPro"/>
</dbReference>
<dbReference type="InterPro" id="IPR039189">
    <property type="entry name" value="Fcp1"/>
</dbReference>
<reference evidence="18" key="1">
    <citation type="submission" date="2021-08" db="EMBL/GenBank/DDBJ databases">
        <title>WGS assembly of Ceratopteris richardii.</title>
        <authorList>
            <person name="Marchant D.B."/>
            <person name="Chen G."/>
            <person name="Jenkins J."/>
            <person name="Shu S."/>
            <person name="Leebens-Mack J."/>
            <person name="Grimwood J."/>
            <person name="Schmutz J."/>
            <person name="Soltis P."/>
            <person name="Soltis D."/>
            <person name="Chen Z.-H."/>
        </authorList>
    </citation>
    <scope>NUCLEOTIDE SEQUENCE</scope>
    <source>
        <strain evidence="18">Whitten #5841</strain>
        <tissue evidence="18">Leaf</tissue>
    </source>
</reference>
<evidence type="ECO:0000256" key="10">
    <source>
        <dbReference type="ARBA" id="ARBA00023163"/>
    </source>
</evidence>
<dbReference type="SMART" id="SM00358">
    <property type="entry name" value="DSRM"/>
    <property type="match status" value="2"/>
</dbReference>
<keyword evidence="8 14" id="KW-0694">RNA-binding</keyword>
<evidence type="ECO:0000256" key="8">
    <source>
        <dbReference type="ARBA" id="ARBA00022884"/>
    </source>
</evidence>
<evidence type="ECO:0000256" key="13">
    <source>
        <dbReference type="ARBA" id="ARBA00048336"/>
    </source>
</evidence>
<feature type="region of interest" description="Disordered" evidence="15">
    <location>
        <begin position="926"/>
        <end position="967"/>
    </location>
</feature>
<organism evidence="18 19">
    <name type="scientific">Ceratopteris richardii</name>
    <name type="common">Triangle waterfern</name>
    <dbReference type="NCBI Taxonomy" id="49495"/>
    <lineage>
        <taxon>Eukaryota</taxon>
        <taxon>Viridiplantae</taxon>
        <taxon>Streptophyta</taxon>
        <taxon>Embryophyta</taxon>
        <taxon>Tracheophyta</taxon>
        <taxon>Polypodiopsida</taxon>
        <taxon>Polypodiidae</taxon>
        <taxon>Polypodiales</taxon>
        <taxon>Pteridineae</taxon>
        <taxon>Pteridaceae</taxon>
        <taxon>Parkerioideae</taxon>
        <taxon>Ceratopteris</taxon>
    </lineage>
</organism>
<keyword evidence="7" id="KW-0378">Hydrolase</keyword>
<evidence type="ECO:0000256" key="3">
    <source>
        <dbReference type="ARBA" id="ARBA00004123"/>
    </source>
</evidence>
<comment type="cofactor">
    <cofactor evidence="1">
        <name>Mn(2+)</name>
        <dbReference type="ChEBI" id="CHEBI:29035"/>
    </cofactor>
</comment>